<accession>A0A3L7K1X0</accession>
<dbReference type="AlphaFoldDB" id="A0A3L7K1X0"/>
<comment type="caution">
    <text evidence="2">The sequence shown here is derived from an EMBL/GenBank/DDBJ whole genome shotgun (WGS) entry which is preliminary data.</text>
</comment>
<reference evidence="2 3" key="1">
    <citation type="submission" date="2018-10" db="EMBL/GenBank/DDBJ databases">
        <title>Falsibacillus sp. genome draft.</title>
        <authorList>
            <person name="Shi S."/>
        </authorList>
    </citation>
    <scope>NUCLEOTIDE SEQUENCE [LARGE SCALE GENOMIC DNA]</scope>
    <source>
        <strain evidence="2 3">GY 10110</strain>
    </source>
</reference>
<dbReference type="OrthoDB" id="2112831at2"/>
<evidence type="ECO:0008006" key="4">
    <source>
        <dbReference type="Google" id="ProtNLM"/>
    </source>
</evidence>
<keyword evidence="3" id="KW-1185">Reference proteome</keyword>
<dbReference type="EMBL" id="RCVZ01000003">
    <property type="protein sequence ID" value="RLQ96790.1"/>
    <property type="molecule type" value="Genomic_DNA"/>
</dbReference>
<dbReference type="Pfam" id="PF20074">
    <property type="entry name" value="DUF6470"/>
    <property type="match status" value="1"/>
</dbReference>
<protein>
    <recommendedName>
        <fullName evidence="4">YviE</fullName>
    </recommendedName>
</protein>
<proteinExistence type="predicted"/>
<sequence length="186" mass="20856">MSVPQIRMQSQSAKISIQSTPSAQTIEQPKADMEIHQENAKLTMRTTPSQLTIDQSQAWADMNLKSVLRYISDEAQNGSQACLENIAQTSQEGDELMRIENGRGALIAQAERNSEPPQYDYNIGFIPSNFSVKVHFQPGQVNIDAQSQNVDINTQIHKPFINYRPGNVEIGLRQKANLQVDFVNIQ</sequence>
<organism evidence="2 3">
    <name type="scientific">Falsibacillus albus</name>
    <dbReference type="NCBI Taxonomy" id="2478915"/>
    <lineage>
        <taxon>Bacteria</taxon>
        <taxon>Bacillati</taxon>
        <taxon>Bacillota</taxon>
        <taxon>Bacilli</taxon>
        <taxon>Bacillales</taxon>
        <taxon>Bacillaceae</taxon>
        <taxon>Falsibacillus</taxon>
    </lineage>
</organism>
<feature type="region of interest" description="Disordered" evidence="1">
    <location>
        <begin position="1"/>
        <end position="28"/>
    </location>
</feature>
<dbReference type="InterPro" id="IPR045527">
    <property type="entry name" value="DUF6470"/>
</dbReference>
<evidence type="ECO:0000256" key="1">
    <source>
        <dbReference type="SAM" id="MobiDB-lite"/>
    </source>
</evidence>
<dbReference type="Proteomes" id="UP000276770">
    <property type="component" value="Unassembled WGS sequence"/>
</dbReference>
<dbReference type="RefSeq" id="WP_121679811.1">
    <property type="nucleotide sequence ID" value="NZ_RCVZ01000003.1"/>
</dbReference>
<gene>
    <name evidence="2" type="ORF">D9X91_06735</name>
</gene>
<name>A0A3L7K1X0_9BACI</name>
<feature type="compositionally biased region" description="Polar residues" evidence="1">
    <location>
        <begin position="7"/>
        <end position="27"/>
    </location>
</feature>
<evidence type="ECO:0000313" key="3">
    <source>
        <dbReference type="Proteomes" id="UP000276770"/>
    </source>
</evidence>
<evidence type="ECO:0000313" key="2">
    <source>
        <dbReference type="EMBL" id="RLQ96790.1"/>
    </source>
</evidence>